<name>B9RVJ7_RICCO</name>
<reference evidence="4" key="1">
    <citation type="journal article" date="2010" name="Nat. Biotechnol.">
        <title>Draft genome sequence of the oilseed species Ricinus communis.</title>
        <authorList>
            <person name="Chan A.P."/>
            <person name="Crabtree J."/>
            <person name="Zhao Q."/>
            <person name="Lorenzi H."/>
            <person name="Orvis J."/>
            <person name="Puiu D."/>
            <person name="Melake-Berhan A."/>
            <person name="Jones K.M."/>
            <person name="Redman J."/>
            <person name="Chen G."/>
            <person name="Cahoon E.B."/>
            <person name="Gedil M."/>
            <person name="Stanke M."/>
            <person name="Haas B.J."/>
            <person name="Wortman J.R."/>
            <person name="Fraser-Liggett C.M."/>
            <person name="Ravel J."/>
            <person name="Rabinowicz P.D."/>
        </authorList>
    </citation>
    <scope>NUCLEOTIDE SEQUENCE [LARGE SCALE GENOMIC DNA]</scope>
    <source>
        <strain evidence="4">cv. Hale</strain>
    </source>
</reference>
<keyword evidence="1" id="KW-0862">Zinc</keyword>
<dbReference type="GO" id="GO:0006355">
    <property type="term" value="P:regulation of DNA-templated transcription"/>
    <property type="evidence" value="ECO:0007669"/>
    <property type="project" value="UniProtKB-UniRule"/>
</dbReference>
<comment type="subcellular location">
    <subcellularLocation>
        <location evidence="1">Nucleus</location>
    </subcellularLocation>
</comment>
<keyword evidence="1" id="KW-0539">Nucleus</keyword>
<keyword evidence="1" id="KW-0479">Metal-binding</keyword>
<dbReference type="GO" id="GO:0008270">
    <property type="term" value="F:zinc ion binding"/>
    <property type="evidence" value="ECO:0007669"/>
    <property type="project" value="UniProtKB-UniRule"/>
</dbReference>
<dbReference type="PANTHER" id="PTHR31669:SF42">
    <property type="entry name" value="PROTEIN FAR1-RELATED SEQUENCE 4"/>
    <property type="match status" value="1"/>
</dbReference>
<evidence type="ECO:0000313" key="4">
    <source>
        <dbReference type="Proteomes" id="UP000008311"/>
    </source>
</evidence>
<dbReference type="Proteomes" id="UP000008311">
    <property type="component" value="Unassembled WGS sequence"/>
</dbReference>
<dbReference type="GO" id="GO:0005634">
    <property type="term" value="C:nucleus"/>
    <property type="evidence" value="ECO:0007669"/>
    <property type="project" value="UniProtKB-SubCell"/>
</dbReference>
<gene>
    <name evidence="3" type="ORF">RCOM_0963740</name>
</gene>
<evidence type="ECO:0000256" key="1">
    <source>
        <dbReference type="RuleBase" id="RU367018"/>
    </source>
</evidence>
<evidence type="ECO:0000256" key="2">
    <source>
        <dbReference type="SAM" id="MobiDB-lite"/>
    </source>
</evidence>
<proteinExistence type="inferred from homology"/>
<dbReference type="PANTHER" id="PTHR31669">
    <property type="entry name" value="PROTEIN FAR1-RELATED SEQUENCE 10-RELATED"/>
    <property type="match status" value="1"/>
</dbReference>
<organism evidence="3 4">
    <name type="scientific">Ricinus communis</name>
    <name type="common">Castor bean</name>
    <dbReference type="NCBI Taxonomy" id="3988"/>
    <lineage>
        <taxon>Eukaryota</taxon>
        <taxon>Viridiplantae</taxon>
        <taxon>Streptophyta</taxon>
        <taxon>Embryophyta</taxon>
        <taxon>Tracheophyta</taxon>
        <taxon>Spermatophyta</taxon>
        <taxon>Magnoliopsida</taxon>
        <taxon>eudicotyledons</taxon>
        <taxon>Gunneridae</taxon>
        <taxon>Pentapetalae</taxon>
        <taxon>rosids</taxon>
        <taxon>fabids</taxon>
        <taxon>Malpighiales</taxon>
        <taxon>Euphorbiaceae</taxon>
        <taxon>Acalyphoideae</taxon>
        <taxon>Acalypheae</taxon>
        <taxon>Ricinus</taxon>
    </lineage>
</organism>
<evidence type="ECO:0000313" key="3">
    <source>
        <dbReference type="EMBL" id="EEF44573.1"/>
    </source>
</evidence>
<keyword evidence="1" id="KW-0863">Zinc-finger</keyword>
<sequence length="170" mass="19524">MREFIEQYRLLLEDRYEEEARADFDAWHETPEFKSPLPFEKKMSPVYTHEISKKFQVEENQCSTTSKDVVSDPHLTGTYKAPGRIDAGKGKEDSESNAFKKGKLPQSATVSVDSQDSFHLMEMCDLRPTQSHDIVPPQLQNMVPIVFQSITSLEFHNMALSYLPEARLPQ</sequence>
<dbReference type="EMBL" id="EQ973821">
    <property type="protein sequence ID" value="EEF44573.1"/>
    <property type="molecule type" value="Genomic_DNA"/>
</dbReference>
<dbReference type="STRING" id="3988.B9RVJ7"/>
<feature type="region of interest" description="Disordered" evidence="2">
    <location>
        <begin position="65"/>
        <end position="106"/>
    </location>
</feature>
<comment type="similarity">
    <text evidence="1">Belongs to the FHY3/FAR1 family.</text>
</comment>
<comment type="function">
    <text evidence="1">Putative transcription activator involved in regulating light control of development.</text>
</comment>
<dbReference type="AlphaFoldDB" id="B9RVJ7"/>
<dbReference type="InterPro" id="IPR031052">
    <property type="entry name" value="FHY3/FAR1"/>
</dbReference>
<keyword evidence="4" id="KW-1185">Reference proteome</keyword>
<accession>B9RVJ7</accession>
<dbReference type="InParanoid" id="B9RVJ7"/>
<protein>
    <recommendedName>
        <fullName evidence="1">Protein FAR1-RELATED SEQUENCE</fullName>
    </recommendedName>
</protein>